<sequence>IQTQKYKFNVVSILGEGYSMGVKANGRVIPLKNKLFPLFTGSIKDEPITEYKYVALNENNEVVEEESFSRTYSSEISKINEVYN</sequence>
<reference evidence="1 2" key="1">
    <citation type="submission" date="2016-08" db="EMBL/GenBank/DDBJ databases">
        <title>Genomes of anaerobic fungi encode conserved fungal cellulosomes for biomass hydrolysis.</title>
        <authorList>
            <consortium name="DOE Joint Genome Institute"/>
            <person name="Haitjema C.H."/>
            <person name="Gilmore S.P."/>
            <person name="Henske J.K."/>
            <person name="Solomon K.V."/>
            <person name="De Groot R."/>
            <person name="Kuo A."/>
            <person name="Mondo S.J."/>
            <person name="Salamov A.A."/>
            <person name="Labutti K."/>
            <person name="Zhao Z."/>
            <person name="Chiniquy J."/>
            <person name="Barry K."/>
            <person name="Brewer H.M."/>
            <person name="Purvine S.O."/>
            <person name="Wright A.T."/>
            <person name="Boxma B."/>
            <person name="Van Alen T."/>
            <person name="Hackstein J.H."/>
            <person name="Baker S.E."/>
            <person name="Grigoriev I.V."/>
            <person name="O'Malley M.A."/>
        </authorList>
    </citation>
    <scope>NUCLEOTIDE SEQUENCE [LARGE SCALE GENOMIC DNA]</scope>
    <source>
        <strain evidence="2">finn</strain>
    </source>
</reference>
<gene>
    <name evidence="1" type="ORF">BCR36DRAFT_217567</name>
</gene>
<name>A0A1Y1VBN8_9FUNG</name>
<feature type="non-terminal residue" evidence="1">
    <location>
        <position position="84"/>
    </location>
</feature>
<evidence type="ECO:0000313" key="2">
    <source>
        <dbReference type="Proteomes" id="UP000193719"/>
    </source>
</evidence>
<dbReference type="EMBL" id="MCFH01000016">
    <property type="protein sequence ID" value="ORX52080.1"/>
    <property type="molecule type" value="Genomic_DNA"/>
</dbReference>
<reference evidence="1 2" key="2">
    <citation type="submission" date="2016-08" db="EMBL/GenBank/DDBJ databases">
        <title>Pervasive Adenine N6-methylation of Active Genes in Fungi.</title>
        <authorList>
            <consortium name="DOE Joint Genome Institute"/>
            <person name="Mondo S.J."/>
            <person name="Dannebaum R.O."/>
            <person name="Kuo R.C."/>
            <person name="Labutti K."/>
            <person name="Haridas S."/>
            <person name="Kuo A."/>
            <person name="Salamov A."/>
            <person name="Ahrendt S.R."/>
            <person name="Lipzen A."/>
            <person name="Sullivan W."/>
            <person name="Andreopoulos W.B."/>
            <person name="Clum A."/>
            <person name="Lindquist E."/>
            <person name="Daum C."/>
            <person name="Ramamoorthy G.K."/>
            <person name="Gryganskyi A."/>
            <person name="Culley D."/>
            <person name="Magnuson J.K."/>
            <person name="James T.Y."/>
            <person name="O'Malley M.A."/>
            <person name="Stajich J.E."/>
            <person name="Spatafora J.W."/>
            <person name="Visel A."/>
            <person name="Grigoriev I.V."/>
        </authorList>
    </citation>
    <scope>NUCLEOTIDE SEQUENCE [LARGE SCALE GENOMIC DNA]</scope>
    <source>
        <strain evidence="2">finn</strain>
    </source>
</reference>
<keyword evidence="2" id="KW-1185">Reference proteome</keyword>
<proteinExistence type="predicted"/>
<evidence type="ECO:0000313" key="1">
    <source>
        <dbReference type="EMBL" id="ORX52080.1"/>
    </source>
</evidence>
<feature type="non-terminal residue" evidence="1">
    <location>
        <position position="1"/>
    </location>
</feature>
<dbReference type="AlphaFoldDB" id="A0A1Y1VBN8"/>
<comment type="caution">
    <text evidence="1">The sequence shown here is derived from an EMBL/GenBank/DDBJ whole genome shotgun (WGS) entry which is preliminary data.</text>
</comment>
<accession>A0A1Y1VBN8</accession>
<organism evidence="1 2">
    <name type="scientific">Piromyces finnis</name>
    <dbReference type="NCBI Taxonomy" id="1754191"/>
    <lineage>
        <taxon>Eukaryota</taxon>
        <taxon>Fungi</taxon>
        <taxon>Fungi incertae sedis</taxon>
        <taxon>Chytridiomycota</taxon>
        <taxon>Chytridiomycota incertae sedis</taxon>
        <taxon>Neocallimastigomycetes</taxon>
        <taxon>Neocallimastigales</taxon>
        <taxon>Neocallimastigaceae</taxon>
        <taxon>Piromyces</taxon>
    </lineage>
</organism>
<protein>
    <submittedName>
        <fullName evidence="1">Uncharacterized protein</fullName>
    </submittedName>
</protein>
<dbReference type="Proteomes" id="UP000193719">
    <property type="component" value="Unassembled WGS sequence"/>
</dbReference>